<dbReference type="InterPro" id="IPR004150">
    <property type="entry name" value="NAD_DNA_ligase_OB"/>
</dbReference>
<comment type="similarity">
    <text evidence="14 15">Belongs to the NAD-dependent DNA ligase family. LigA subfamily.</text>
</comment>
<dbReference type="InterPro" id="IPR003583">
    <property type="entry name" value="Hlx-hairpin-Hlx_DNA-bd_motif"/>
</dbReference>
<keyword evidence="5 15" id="KW-0235">DNA replication</keyword>
<dbReference type="HAMAP" id="MF_01588">
    <property type="entry name" value="DNA_ligase_A"/>
    <property type="match status" value="1"/>
</dbReference>
<dbReference type="FunFam" id="3.30.470.30:FF:000001">
    <property type="entry name" value="DNA ligase"/>
    <property type="match status" value="1"/>
</dbReference>
<feature type="binding site" evidence="15">
    <location>
        <position position="137"/>
    </location>
    <ligand>
        <name>NAD(+)</name>
        <dbReference type="ChEBI" id="CHEBI:57540"/>
    </ligand>
</feature>
<evidence type="ECO:0000256" key="15">
    <source>
        <dbReference type="HAMAP-Rule" id="MF_01588"/>
    </source>
</evidence>
<feature type="domain" description="BRCT" evidence="17">
    <location>
        <begin position="591"/>
        <end position="668"/>
    </location>
</feature>
<dbReference type="Pfam" id="PF03119">
    <property type="entry name" value="DNA_ligase_ZBD"/>
    <property type="match status" value="1"/>
</dbReference>
<dbReference type="FunFam" id="1.10.287.610:FF:000002">
    <property type="entry name" value="DNA ligase"/>
    <property type="match status" value="1"/>
</dbReference>
<dbReference type="InterPro" id="IPR018239">
    <property type="entry name" value="DNA_ligase_AS"/>
</dbReference>
<dbReference type="PANTHER" id="PTHR23389:SF9">
    <property type="entry name" value="DNA LIGASE"/>
    <property type="match status" value="1"/>
</dbReference>
<dbReference type="Gene3D" id="3.40.50.10190">
    <property type="entry name" value="BRCT domain"/>
    <property type="match status" value="1"/>
</dbReference>
<dbReference type="NCBIfam" id="TIGR00575">
    <property type="entry name" value="dnlj"/>
    <property type="match status" value="1"/>
</dbReference>
<dbReference type="FunFam" id="2.40.50.140:FF:000012">
    <property type="entry name" value="DNA ligase"/>
    <property type="match status" value="1"/>
</dbReference>
<dbReference type="STRING" id="1042163.BRLA_c005100"/>
<feature type="binding site" evidence="15">
    <location>
        <begin position="34"/>
        <end position="38"/>
    </location>
    <ligand>
        <name>NAD(+)</name>
        <dbReference type="ChEBI" id="CHEBI:57540"/>
    </ligand>
</feature>
<evidence type="ECO:0000256" key="9">
    <source>
        <dbReference type="ARBA" id="ARBA00022842"/>
    </source>
</evidence>
<dbReference type="GO" id="GO:0006281">
    <property type="term" value="P:DNA repair"/>
    <property type="evidence" value="ECO:0007669"/>
    <property type="project" value="UniProtKB-KW"/>
</dbReference>
<keyword evidence="11 15" id="KW-0234">DNA repair</keyword>
<dbReference type="Pfam" id="PF01653">
    <property type="entry name" value="DNA_ligase_aden"/>
    <property type="match status" value="1"/>
</dbReference>
<dbReference type="Pfam" id="PF12826">
    <property type="entry name" value="HHH_2"/>
    <property type="match status" value="1"/>
</dbReference>
<dbReference type="GO" id="GO:0003911">
    <property type="term" value="F:DNA ligase (NAD+) activity"/>
    <property type="evidence" value="ECO:0007669"/>
    <property type="project" value="UniProtKB-UniRule"/>
</dbReference>
<dbReference type="Pfam" id="PF14520">
    <property type="entry name" value="HHH_5"/>
    <property type="match status" value="1"/>
</dbReference>
<dbReference type="CDD" id="cd00114">
    <property type="entry name" value="LIGANc"/>
    <property type="match status" value="1"/>
</dbReference>
<dbReference type="Pfam" id="PF22745">
    <property type="entry name" value="Nlig-Ia"/>
    <property type="match status" value="1"/>
</dbReference>
<organism evidence="18 19">
    <name type="scientific">Brevibacillus laterosporus LMG 15441</name>
    <dbReference type="NCBI Taxonomy" id="1042163"/>
    <lineage>
        <taxon>Bacteria</taxon>
        <taxon>Bacillati</taxon>
        <taxon>Bacillota</taxon>
        <taxon>Bacilli</taxon>
        <taxon>Bacillales</taxon>
        <taxon>Paenibacillaceae</taxon>
        <taxon>Brevibacillus</taxon>
    </lineage>
</organism>
<dbReference type="HOGENOM" id="CLU_007764_2_1_9"/>
<dbReference type="PROSITE" id="PS50172">
    <property type="entry name" value="BRCT"/>
    <property type="match status" value="1"/>
</dbReference>
<dbReference type="GO" id="GO:0006260">
    <property type="term" value="P:DNA replication"/>
    <property type="evidence" value="ECO:0007669"/>
    <property type="project" value="UniProtKB-KW"/>
</dbReference>
<feature type="binding site" evidence="15">
    <location>
        <position position="408"/>
    </location>
    <ligand>
        <name>Zn(2+)</name>
        <dbReference type="ChEBI" id="CHEBI:29105"/>
    </ligand>
</feature>
<dbReference type="SUPFAM" id="SSF47781">
    <property type="entry name" value="RuvA domain 2-like"/>
    <property type="match status" value="1"/>
</dbReference>
<protein>
    <recommendedName>
        <fullName evidence="3 15">DNA ligase</fullName>
        <ecNumber evidence="2 15">6.5.1.2</ecNumber>
    </recommendedName>
    <alternativeName>
        <fullName evidence="15">Polydeoxyribonucleotide synthase [NAD(+)]</fullName>
    </alternativeName>
</protein>
<dbReference type="InterPro" id="IPR001679">
    <property type="entry name" value="DNA_ligase"/>
</dbReference>
<dbReference type="Gene3D" id="6.20.10.30">
    <property type="match status" value="1"/>
</dbReference>
<evidence type="ECO:0000256" key="4">
    <source>
        <dbReference type="ARBA" id="ARBA00022598"/>
    </source>
</evidence>
<dbReference type="InterPro" id="IPR012340">
    <property type="entry name" value="NA-bd_OB-fold"/>
</dbReference>
<dbReference type="SUPFAM" id="SSF50249">
    <property type="entry name" value="Nucleic acid-binding proteins"/>
    <property type="match status" value="1"/>
</dbReference>
<dbReference type="InterPro" id="IPR033136">
    <property type="entry name" value="DNA_ligase_CS"/>
</dbReference>
<evidence type="ECO:0000313" key="18">
    <source>
        <dbReference type="EMBL" id="AIG24868.1"/>
    </source>
</evidence>
<feature type="binding site" evidence="15">
    <location>
        <position position="311"/>
    </location>
    <ligand>
        <name>NAD(+)</name>
        <dbReference type="ChEBI" id="CHEBI:57540"/>
    </ligand>
</feature>
<keyword evidence="4 15" id="KW-0436">Ligase</keyword>
<evidence type="ECO:0000256" key="1">
    <source>
        <dbReference type="ARBA" id="ARBA00004067"/>
    </source>
</evidence>
<dbReference type="PROSITE" id="PS01056">
    <property type="entry name" value="DNA_LIGASE_N2"/>
    <property type="match status" value="1"/>
</dbReference>
<feature type="binding site" evidence="15">
    <location>
        <position position="114"/>
    </location>
    <ligand>
        <name>NAD(+)</name>
        <dbReference type="ChEBI" id="CHEBI:57540"/>
    </ligand>
</feature>
<dbReference type="InterPro" id="IPR004149">
    <property type="entry name" value="Znf_DNAligase_C4"/>
</dbReference>
<dbReference type="InterPro" id="IPR001357">
    <property type="entry name" value="BRCT_dom"/>
</dbReference>
<keyword evidence="7 15" id="KW-0227">DNA damage</keyword>
<dbReference type="AlphaFoldDB" id="A0A075R112"/>
<dbReference type="NCBIfam" id="NF005932">
    <property type="entry name" value="PRK07956.1"/>
    <property type="match status" value="1"/>
</dbReference>
<dbReference type="Pfam" id="PF00533">
    <property type="entry name" value="BRCT"/>
    <property type="match status" value="1"/>
</dbReference>
<comment type="catalytic activity">
    <reaction evidence="13 15 16">
        <text>NAD(+) + (deoxyribonucleotide)n-3'-hydroxyl + 5'-phospho-(deoxyribonucleotide)m = (deoxyribonucleotide)n+m + AMP + beta-nicotinamide D-nucleotide.</text>
        <dbReference type="EC" id="6.5.1.2"/>
    </reaction>
</comment>
<dbReference type="InterPro" id="IPR041663">
    <property type="entry name" value="DisA/LigA_HHH"/>
</dbReference>
<feature type="binding site" evidence="15">
    <location>
        <position position="423"/>
    </location>
    <ligand>
        <name>Zn(2+)</name>
        <dbReference type="ChEBI" id="CHEBI:29105"/>
    </ligand>
</feature>
<dbReference type="GO" id="GO:0005829">
    <property type="term" value="C:cytosol"/>
    <property type="evidence" value="ECO:0007669"/>
    <property type="project" value="TreeGrafter"/>
</dbReference>
<keyword evidence="12 15" id="KW-0464">Manganese</keyword>
<evidence type="ECO:0000256" key="6">
    <source>
        <dbReference type="ARBA" id="ARBA00022723"/>
    </source>
</evidence>
<dbReference type="SUPFAM" id="SSF52113">
    <property type="entry name" value="BRCT domain"/>
    <property type="match status" value="1"/>
</dbReference>
<keyword evidence="8 15" id="KW-0862">Zinc</keyword>
<dbReference type="Proteomes" id="UP000005850">
    <property type="component" value="Chromosome"/>
</dbReference>
<dbReference type="InterPro" id="IPR010994">
    <property type="entry name" value="RuvA_2-like"/>
</dbReference>
<dbReference type="SMART" id="SM00292">
    <property type="entry name" value="BRCT"/>
    <property type="match status" value="1"/>
</dbReference>
<dbReference type="eggNOG" id="COG0272">
    <property type="taxonomic scope" value="Bacteria"/>
</dbReference>
<dbReference type="Pfam" id="PF03120">
    <property type="entry name" value="OB_DNA_ligase"/>
    <property type="match status" value="1"/>
</dbReference>
<dbReference type="GO" id="GO:0046872">
    <property type="term" value="F:metal ion binding"/>
    <property type="evidence" value="ECO:0007669"/>
    <property type="project" value="UniProtKB-KW"/>
</dbReference>
<dbReference type="SUPFAM" id="SSF56091">
    <property type="entry name" value="DNA ligase/mRNA capping enzyme, catalytic domain"/>
    <property type="match status" value="1"/>
</dbReference>
<dbReference type="GO" id="GO:0003677">
    <property type="term" value="F:DNA binding"/>
    <property type="evidence" value="ECO:0007669"/>
    <property type="project" value="InterPro"/>
</dbReference>
<evidence type="ECO:0000256" key="13">
    <source>
        <dbReference type="ARBA" id="ARBA00034005"/>
    </source>
</evidence>
<evidence type="ECO:0000313" key="19">
    <source>
        <dbReference type="Proteomes" id="UP000005850"/>
    </source>
</evidence>
<feature type="binding site" evidence="15">
    <location>
        <position position="287"/>
    </location>
    <ligand>
        <name>NAD(+)</name>
        <dbReference type="ChEBI" id="CHEBI:57540"/>
    </ligand>
</feature>
<feature type="binding site" evidence="15">
    <location>
        <position position="405"/>
    </location>
    <ligand>
        <name>Zn(2+)</name>
        <dbReference type="ChEBI" id="CHEBI:29105"/>
    </ligand>
</feature>
<evidence type="ECO:0000256" key="3">
    <source>
        <dbReference type="ARBA" id="ARBA00013308"/>
    </source>
</evidence>
<dbReference type="Gene3D" id="1.10.150.20">
    <property type="entry name" value="5' to 3' exonuclease, C-terminal subdomain"/>
    <property type="match status" value="2"/>
</dbReference>
<feature type="binding site" evidence="15">
    <location>
        <begin position="83"/>
        <end position="84"/>
    </location>
    <ligand>
        <name>NAD(+)</name>
        <dbReference type="ChEBI" id="CHEBI:57540"/>
    </ligand>
</feature>
<dbReference type="EC" id="6.5.1.2" evidence="2 15"/>
<reference evidence="18 19" key="1">
    <citation type="journal article" date="2011" name="J. Bacteriol.">
        <title>Genome sequence of Brevibacillus laterosporus LMG 15441, a pathogen of invertebrates.</title>
        <authorList>
            <person name="Djukic M."/>
            <person name="Poehlein A."/>
            <person name="Thurmer A."/>
            <person name="Daniel R."/>
        </authorList>
    </citation>
    <scope>NUCLEOTIDE SEQUENCE [LARGE SCALE GENOMIC DNA]</scope>
    <source>
        <strain evidence="18 19">LMG 15441</strain>
    </source>
</reference>
<dbReference type="CDD" id="cd17748">
    <property type="entry name" value="BRCT_DNA_ligase_like"/>
    <property type="match status" value="1"/>
</dbReference>
<accession>A0A075R112</accession>
<name>A0A075R112_BRELA</name>
<feature type="active site" description="N6-AMP-lysine intermediate" evidence="15">
    <location>
        <position position="116"/>
    </location>
</feature>
<comment type="function">
    <text evidence="1 15">DNA ligase that catalyzes the formation of phosphodiester linkages between 5'-phosphoryl and 3'-hydroxyl groups in double-stranded DNA using NAD as a coenzyme and as the energy source for the reaction. It is essential for DNA replication and repair of damaged DNA.</text>
</comment>
<evidence type="ECO:0000256" key="5">
    <source>
        <dbReference type="ARBA" id="ARBA00022705"/>
    </source>
</evidence>
<evidence type="ECO:0000256" key="14">
    <source>
        <dbReference type="ARBA" id="ARBA00060881"/>
    </source>
</evidence>
<dbReference type="InterPro" id="IPR036420">
    <property type="entry name" value="BRCT_dom_sf"/>
</dbReference>
<dbReference type="KEGG" id="blr:BRLA_c005100"/>
<dbReference type="InterPro" id="IPR013839">
    <property type="entry name" value="DNAligase_adenylation"/>
</dbReference>
<feature type="binding site" evidence="15">
    <location>
        <position position="171"/>
    </location>
    <ligand>
        <name>NAD(+)</name>
        <dbReference type="ChEBI" id="CHEBI:57540"/>
    </ligand>
</feature>
<keyword evidence="19" id="KW-1185">Reference proteome</keyword>
<dbReference type="Gene3D" id="3.30.470.30">
    <property type="entry name" value="DNA ligase/mRNA capping enzyme"/>
    <property type="match status" value="1"/>
</dbReference>
<dbReference type="PIRSF" id="PIRSF001604">
    <property type="entry name" value="LigA"/>
    <property type="match status" value="1"/>
</dbReference>
<evidence type="ECO:0000256" key="7">
    <source>
        <dbReference type="ARBA" id="ARBA00022763"/>
    </source>
</evidence>
<evidence type="ECO:0000259" key="17">
    <source>
        <dbReference type="PROSITE" id="PS50172"/>
    </source>
</evidence>
<evidence type="ECO:0000256" key="12">
    <source>
        <dbReference type="ARBA" id="ARBA00023211"/>
    </source>
</evidence>
<keyword evidence="6 15" id="KW-0479">Metal-binding</keyword>
<dbReference type="EMBL" id="CP007806">
    <property type="protein sequence ID" value="AIG24868.1"/>
    <property type="molecule type" value="Genomic_DNA"/>
</dbReference>
<keyword evidence="9 15" id="KW-0460">Magnesium</keyword>
<proteinExistence type="inferred from homology"/>
<evidence type="ECO:0000256" key="16">
    <source>
        <dbReference type="RuleBase" id="RU000618"/>
    </source>
</evidence>
<keyword evidence="10 15" id="KW-0520">NAD</keyword>
<dbReference type="RefSeq" id="WP_003335670.1">
    <property type="nucleotide sequence ID" value="NZ_CP007806.1"/>
</dbReference>
<dbReference type="Gene3D" id="1.10.287.610">
    <property type="entry name" value="Helix hairpin bin"/>
    <property type="match status" value="1"/>
</dbReference>
<dbReference type="PANTHER" id="PTHR23389">
    <property type="entry name" value="CHROMOSOME TRANSMISSION FIDELITY FACTOR 18"/>
    <property type="match status" value="1"/>
</dbReference>
<comment type="cofactor">
    <cofactor evidence="15">
        <name>Mg(2+)</name>
        <dbReference type="ChEBI" id="CHEBI:18420"/>
    </cofactor>
    <cofactor evidence="15">
        <name>Mn(2+)</name>
        <dbReference type="ChEBI" id="CHEBI:29035"/>
    </cofactor>
</comment>
<dbReference type="Gene3D" id="2.40.50.140">
    <property type="entry name" value="Nucleic acid-binding proteins"/>
    <property type="match status" value="1"/>
</dbReference>
<dbReference type="SMART" id="SM00278">
    <property type="entry name" value="HhH1"/>
    <property type="match status" value="3"/>
</dbReference>
<dbReference type="FunFam" id="1.10.150.20:FF:000006">
    <property type="entry name" value="DNA ligase"/>
    <property type="match status" value="1"/>
</dbReference>
<evidence type="ECO:0000256" key="11">
    <source>
        <dbReference type="ARBA" id="ARBA00023204"/>
    </source>
</evidence>
<gene>
    <name evidence="15" type="primary">ligA</name>
    <name evidence="18" type="ORF">BRLA_c005100</name>
</gene>
<sequence>MDRVAAEQQIAKLKKRIEEESRHYYTEDNPQITDQEYDQMMRELQDLEDQWPDMVTPDSPTQRVGGMPLPFFEKVVHKTPMLSLGNAFDEDDLRDFDRRVRQGLGNQTVRYVCELKIDGLAVSLRYENGLFVKGATRGDGTTGEDITQNLKTIRSIPLRLPEPITMEVRGEAFMSKIAFDRLNKERAEREEALFANPRNSAAGSLRQLDPKIAASRSLSTFIYQIGEVEGRQIDSHSEGLTFLERLGFSVNQERRTFDDIEEVIKFVQSWTLKRPELSYEIDGMVIKVDSFAQQQELGFTAKSPRWAIAYKFPAEEAVTQLKDIEVSVGRTGVVTPTALLQPVILAGTEVKRASLHNEDIIMKKGLLLGDYVLVKKAGDIIPEIVEVLKGRRTGEERPFMMPTHCPECASELVRLPDEVALRCINPECPAVIREGMSHFVSRQAMNLDGLGEKVVASLFAAGLITSVADLYYLQDKREQLLQLERMGEKSVDKMLQAIEASKENSVERLLFGLGIRLVGAKAAKVLAEQFGDIDHIMQATAEELIAIDEIGPKMAESILTYFSMPQVQELIEKLKNAGVNMKYKGVRVQAGEDLPFSGKTVVLTGTLTQLTRQEAEEKIAMLGGKVTGSVSKKTDLVIAGEKAGSKLEKAEKLGITVLDEEAFLALLS</sequence>
<dbReference type="SMART" id="SM00532">
    <property type="entry name" value="LIGANc"/>
    <property type="match status" value="1"/>
</dbReference>
<evidence type="ECO:0000256" key="2">
    <source>
        <dbReference type="ARBA" id="ARBA00012722"/>
    </source>
</evidence>
<dbReference type="PROSITE" id="PS01055">
    <property type="entry name" value="DNA_LIGASE_N1"/>
    <property type="match status" value="1"/>
</dbReference>
<evidence type="ECO:0000256" key="8">
    <source>
        <dbReference type="ARBA" id="ARBA00022833"/>
    </source>
</evidence>
<dbReference type="InterPro" id="IPR013840">
    <property type="entry name" value="DNAligase_N"/>
</dbReference>
<dbReference type="FunFam" id="1.10.150.20:FF:000007">
    <property type="entry name" value="DNA ligase"/>
    <property type="match status" value="1"/>
</dbReference>
<feature type="binding site" evidence="15">
    <location>
        <position position="428"/>
    </location>
    <ligand>
        <name>Zn(2+)</name>
        <dbReference type="ChEBI" id="CHEBI:29105"/>
    </ligand>
</feature>
<evidence type="ECO:0000256" key="10">
    <source>
        <dbReference type="ARBA" id="ARBA00023027"/>
    </source>
</evidence>